<evidence type="ECO:0000313" key="2">
    <source>
        <dbReference type="Proteomes" id="UP000011518"/>
    </source>
</evidence>
<dbReference type="EMBL" id="KB320558">
    <property type="protein sequence ID" value="ELW68747.1"/>
    <property type="molecule type" value="Genomic_DNA"/>
</dbReference>
<dbReference type="InParanoid" id="L9L5P4"/>
<dbReference type="Proteomes" id="UP000011518">
    <property type="component" value="Unassembled WGS sequence"/>
</dbReference>
<protein>
    <submittedName>
        <fullName evidence="1">Uncharacterized protein</fullName>
    </submittedName>
</protein>
<proteinExistence type="predicted"/>
<gene>
    <name evidence="1" type="ORF">TREES_T100011700</name>
</gene>
<name>L9L5P4_TUPCH</name>
<sequence>MLSGGIVTRFITVVAIDDDSPHPNDTSAQRRQRLISAVLWFGLPWSLYKINWGPEMRVDKQLFNRQRGEGTEVLDTVMVMKGSSGEDKAKKGD</sequence>
<organism evidence="1 2">
    <name type="scientific">Tupaia chinensis</name>
    <name type="common">Chinese tree shrew</name>
    <name type="synonym">Tupaia belangeri chinensis</name>
    <dbReference type="NCBI Taxonomy" id="246437"/>
    <lineage>
        <taxon>Eukaryota</taxon>
        <taxon>Metazoa</taxon>
        <taxon>Chordata</taxon>
        <taxon>Craniata</taxon>
        <taxon>Vertebrata</taxon>
        <taxon>Euteleostomi</taxon>
        <taxon>Mammalia</taxon>
        <taxon>Eutheria</taxon>
        <taxon>Euarchontoglires</taxon>
        <taxon>Scandentia</taxon>
        <taxon>Tupaiidae</taxon>
        <taxon>Tupaia</taxon>
    </lineage>
</organism>
<reference evidence="2" key="1">
    <citation type="submission" date="2012-07" db="EMBL/GenBank/DDBJ databases">
        <title>Genome of the Chinese tree shrew, a rising model animal genetically related to primates.</title>
        <authorList>
            <person name="Zhang G."/>
            <person name="Fan Y."/>
            <person name="Yao Y."/>
            <person name="Huang Z."/>
        </authorList>
    </citation>
    <scope>NUCLEOTIDE SEQUENCE [LARGE SCALE GENOMIC DNA]</scope>
</reference>
<keyword evidence="2" id="KW-1185">Reference proteome</keyword>
<evidence type="ECO:0000313" key="1">
    <source>
        <dbReference type="EMBL" id="ELW68747.1"/>
    </source>
</evidence>
<reference evidence="2" key="2">
    <citation type="journal article" date="2013" name="Nat. Commun.">
        <title>Genome of the Chinese tree shrew.</title>
        <authorList>
            <person name="Fan Y."/>
            <person name="Huang Z.Y."/>
            <person name="Cao C.C."/>
            <person name="Chen C.S."/>
            <person name="Chen Y.X."/>
            <person name="Fan D.D."/>
            <person name="He J."/>
            <person name="Hou H.L."/>
            <person name="Hu L."/>
            <person name="Hu X.T."/>
            <person name="Jiang X.T."/>
            <person name="Lai R."/>
            <person name="Lang Y.S."/>
            <person name="Liang B."/>
            <person name="Liao S.G."/>
            <person name="Mu D."/>
            <person name="Ma Y.Y."/>
            <person name="Niu Y.Y."/>
            <person name="Sun X.Q."/>
            <person name="Xia J.Q."/>
            <person name="Xiao J."/>
            <person name="Xiong Z.Q."/>
            <person name="Xu L."/>
            <person name="Yang L."/>
            <person name="Zhang Y."/>
            <person name="Zhao W."/>
            <person name="Zhao X.D."/>
            <person name="Zheng Y.T."/>
            <person name="Zhou J.M."/>
            <person name="Zhu Y.B."/>
            <person name="Zhang G.J."/>
            <person name="Wang J."/>
            <person name="Yao Y.G."/>
        </authorList>
    </citation>
    <scope>NUCLEOTIDE SEQUENCE [LARGE SCALE GENOMIC DNA]</scope>
</reference>
<accession>L9L5P4</accession>
<dbReference type="AlphaFoldDB" id="L9L5P4"/>